<dbReference type="EMBL" id="JACRSN010000026">
    <property type="protein sequence ID" value="MBC8534874.1"/>
    <property type="molecule type" value="Genomic_DNA"/>
</dbReference>
<evidence type="ECO:0000256" key="1">
    <source>
        <dbReference type="ARBA" id="ARBA00003283"/>
    </source>
</evidence>
<dbReference type="Pfam" id="PF14659">
    <property type="entry name" value="Phage_int_SAM_3"/>
    <property type="match status" value="1"/>
</dbReference>
<reference evidence="9" key="1">
    <citation type="submission" date="2020-08" db="EMBL/GenBank/DDBJ databases">
        <title>Genome public.</title>
        <authorList>
            <person name="Liu C."/>
            <person name="Sun Q."/>
        </authorList>
    </citation>
    <scope>NUCLEOTIDE SEQUENCE</scope>
    <source>
        <strain evidence="9">NSJ-40</strain>
    </source>
</reference>
<dbReference type="PROSITE" id="PS51898">
    <property type="entry name" value="TYR_RECOMBINASE"/>
    <property type="match status" value="1"/>
</dbReference>
<name>A0A926HSJ4_9FIRM</name>
<dbReference type="GO" id="GO:0015074">
    <property type="term" value="P:DNA integration"/>
    <property type="evidence" value="ECO:0007669"/>
    <property type="project" value="UniProtKB-KW"/>
</dbReference>
<dbReference type="Gene3D" id="1.10.150.130">
    <property type="match status" value="1"/>
</dbReference>
<dbReference type="GO" id="GO:0003677">
    <property type="term" value="F:DNA binding"/>
    <property type="evidence" value="ECO:0007669"/>
    <property type="project" value="UniProtKB-UniRule"/>
</dbReference>
<protein>
    <submittedName>
        <fullName evidence="9">Tyrosine-type recombinase/integrase</fullName>
    </submittedName>
</protein>
<feature type="domain" description="Tyr recombinase" evidence="7">
    <location>
        <begin position="166"/>
        <end position="393"/>
    </location>
</feature>
<dbReference type="PANTHER" id="PTHR30629:SF2">
    <property type="entry name" value="PROPHAGE INTEGRASE INTS-RELATED"/>
    <property type="match status" value="1"/>
</dbReference>
<evidence type="ECO:0000259" key="7">
    <source>
        <dbReference type="PROSITE" id="PS51898"/>
    </source>
</evidence>
<evidence type="ECO:0000256" key="2">
    <source>
        <dbReference type="ARBA" id="ARBA00008857"/>
    </source>
</evidence>
<dbReference type="CDD" id="cd01189">
    <property type="entry name" value="INT_ICEBs1_C_like"/>
    <property type="match status" value="1"/>
</dbReference>
<gene>
    <name evidence="9" type="ORF">IAG03_12990</name>
</gene>
<evidence type="ECO:0000256" key="3">
    <source>
        <dbReference type="ARBA" id="ARBA00022908"/>
    </source>
</evidence>
<dbReference type="GO" id="GO:0006310">
    <property type="term" value="P:DNA recombination"/>
    <property type="evidence" value="ECO:0007669"/>
    <property type="project" value="UniProtKB-KW"/>
</dbReference>
<keyword evidence="10" id="KW-1185">Reference proteome</keyword>
<dbReference type="PROSITE" id="PS51900">
    <property type="entry name" value="CB"/>
    <property type="match status" value="1"/>
</dbReference>
<dbReference type="Gene3D" id="1.10.443.10">
    <property type="entry name" value="Intergrase catalytic core"/>
    <property type="match status" value="1"/>
</dbReference>
<evidence type="ECO:0000256" key="4">
    <source>
        <dbReference type="ARBA" id="ARBA00023125"/>
    </source>
</evidence>
<dbReference type="SUPFAM" id="SSF56349">
    <property type="entry name" value="DNA breaking-rejoining enzymes"/>
    <property type="match status" value="1"/>
</dbReference>
<keyword evidence="3" id="KW-0229">DNA integration</keyword>
<dbReference type="Pfam" id="PF00589">
    <property type="entry name" value="Phage_integrase"/>
    <property type="match status" value="2"/>
</dbReference>
<accession>A0A926HSJ4</accession>
<dbReference type="InterPro" id="IPR010998">
    <property type="entry name" value="Integrase_recombinase_N"/>
</dbReference>
<evidence type="ECO:0000259" key="8">
    <source>
        <dbReference type="PROSITE" id="PS51900"/>
    </source>
</evidence>
<evidence type="ECO:0000313" key="10">
    <source>
        <dbReference type="Proteomes" id="UP000651482"/>
    </source>
</evidence>
<dbReference type="Proteomes" id="UP000651482">
    <property type="component" value="Unassembled WGS sequence"/>
</dbReference>
<keyword evidence="5" id="KW-0233">DNA recombination</keyword>
<evidence type="ECO:0000256" key="5">
    <source>
        <dbReference type="ARBA" id="ARBA00023172"/>
    </source>
</evidence>
<dbReference type="AlphaFoldDB" id="A0A926HSJ4"/>
<dbReference type="InterPro" id="IPR013762">
    <property type="entry name" value="Integrase-like_cat_sf"/>
</dbReference>
<evidence type="ECO:0000256" key="6">
    <source>
        <dbReference type="PROSITE-ProRule" id="PRU01248"/>
    </source>
</evidence>
<feature type="domain" description="Core-binding (CB)" evidence="8">
    <location>
        <begin position="64"/>
        <end position="140"/>
    </location>
</feature>
<comment type="similarity">
    <text evidence="2">Belongs to the 'phage' integrase family.</text>
</comment>
<dbReference type="InterPro" id="IPR044068">
    <property type="entry name" value="CB"/>
</dbReference>
<comment type="caution">
    <text evidence="9">The sequence shown here is derived from an EMBL/GenBank/DDBJ whole genome shotgun (WGS) entry which is preliminary data.</text>
</comment>
<sequence>MAKKKVIPEYGKVKKNGTEYYRTRILDADGKQVDIYGKTCEEVYDRAQAASRAVADAIFRKNNPTVREYCEKWLKMKSATVRPNTLEGYRKAMERHIIAPIGDRYIDEITADDLKMLMVPVSKMSKGLYGTVNMLLKCVFYSAVESDVIKDNPAACINPRGGKAKKEKVALTDKQIGTLLDTIKDLPPYLFVMLGLYAGLRREEILGLQWDCVHIDEDIPYISVRRAWRSVKNRPEVTTLLKTPAAKRDIPIPQLLADCLKAEKEKSSSDYVISDSNGEPLSDSQFCRLWHYITVRRVKERKIYRYINGEKIHHTISPKLGERCRTDKSIYYTLDFNVTPHLLRHTYITNLIHEGVDPKTVQYLAGHENSKVTMDIYAKVKYNKPWELAAVVNEAFQPSTEYRENPAS</sequence>
<proteinExistence type="inferred from homology"/>
<dbReference type="PANTHER" id="PTHR30629">
    <property type="entry name" value="PROPHAGE INTEGRASE"/>
    <property type="match status" value="1"/>
</dbReference>
<dbReference type="InterPro" id="IPR002104">
    <property type="entry name" value="Integrase_catalytic"/>
</dbReference>
<evidence type="ECO:0000313" key="9">
    <source>
        <dbReference type="EMBL" id="MBC8534874.1"/>
    </source>
</evidence>
<dbReference type="InterPro" id="IPR004107">
    <property type="entry name" value="Integrase_SAM-like_N"/>
</dbReference>
<dbReference type="RefSeq" id="WP_249320508.1">
    <property type="nucleotide sequence ID" value="NZ_JACRSN010000026.1"/>
</dbReference>
<organism evidence="9 10">
    <name type="scientific">Yeguia hominis</name>
    <dbReference type="NCBI Taxonomy" id="2763662"/>
    <lineage>
        <taxon>Bacteria</taxon>
        <taxon>Bacillati</taxon>
        <taxon>Bacillota</taxon>
        <taxon>Clostridia</taxon>
        <taxon>Eubacteriales</taxon>
        <taxon>Yeguiaceae</taxon>
        <taxon>Yeguia</taxon>
    </lineage>
</organism>
<keyword evidence="4 6" id="KW-0238">DNA-binding</keyword>
<dbReference type="InterPro" id="IPR011010">
    <property type="entry name" value="DNA_brk_join_enz"/>
</dbReference>
<dbReference type="InterPro" id="IPR050808">
    <property type="entry name" value="Phage_Integrase"/>
</dbReference>
<comment type="function">
    <text evidence="1">Site-specific tyrosine recombinase, which acts by catalyzing the cutting and rejoining of the recombining DNA molecules.</text>
</comment>